<organism evidence="2 3">
    <name type="scientific">Parasponia andersonii</name>
    <name type="common">Sponia andersonii</name>
    <dbReference type="NCBI Taxonomy" id="3476"/>
    <lineage>
        <taxon>Eukaryota</taxon>
        <taxon>Viridiplantae</taxon>
        <taxon>Streptophyta</taxon>
        <taxon>Embryophyta</taxon>
        <taxon>Tracheophyta</taxon>
        <taxon>Spermatophyta</taxon>
        <taxon>Magnoliopsida</taxon>
        <taxon>eudicotyledons</taxon>
        <taxon>Gunneridae</taxon>
        <taxon>Pentapetalae</taxon>
        <taxon>rosids</taxon>
        <taxon>fabids</taxon>
        <taxon>Rosales</taxon>
        <taxon>Cannabaceae</taxon>
        <taxon>Parasponia</taxon>
    </lineage>
</organism>
<protein>
    <submittedName>
        <fullName evidence="2">Uncharacterized protein</fullName>
    </submittedName>
</protein>
<accession>A0A2P5BWC9</accession>
<dbReference type="Gene3D" id="1.10.8.10">
    <property type="entry name" value="DNA helicase RuvA subunit, C-terminal domain"/>
    <property type="match status" value="1"/>
</dbReference>
<sequence>MESRVSSLNPDAPPVIPPSKRRTNDRTCVTVTTSKDSNKKEITNDITCVSTSKDSKWGTDTNGNTQAFLECLDGEEKSQRSQKGLAVKEQSAIVSYDTHTPDYVYSAEDKFDMDFTDLKMMYPDTSDESLFDVYSVNQGDLEATLDMLSELLEVIFFLWYFRNGYNPVLCHCLQFACDL</sequence>
<dbReference type="Proteomes" id="UP000237105">
    <property type="component" value="Unassembled WGS sequence"/>
</dbReference>
<dbReference type="OrthoDB" id="769720at2759"/>
<gene>
    <name evidence="2" type="ORF">PanWU01x14_204580</name>
</gene>
<evidence type="ECO:0000256" key="1">
    <source>
        <dbReference type="SAM" id="MobiDB-lite"/>
    </source>
</evidence>
<evidence type="ECO:0000313" key="2">
    <source>
        <dbReference type="EMBL" id="PON53078.1"/>
    </source>
</evidence>
<reference evidence="3" key="1">
    <citation type="submission" date="2016-06" db="EMBL/GenBank/DDBJ databases">
        <title>Parallel loss of symbiosis genes in relatives of nitrogen-fixing non-legume Parasponia.</title>
        <authorList>
            <person name="Van Velzen R."/>
            <person name="Holmer R."/>
            <person name="Bu F."/>
            <person name="Rutten L."/>
            <person name="Van Zeijl A."/>
            <person name="Liu W."/>
            <person name="Santuari L."/>
            <person name="Cao Q."/>
            <person name="Sharma T."/>
            <person name="Shen D."/>
            <person name="Roswanjaya Y."/>
            <person name="Wardhani T."/>
            <person name="Kalhor M.S."/>
            <person name="Jansen J."/>
            <person name="Van den Hoogen J."/>
            <person name="Gungor B."/>
            <person name="Hartog M."/>
            <person name="Hontelez J."/>
            <person name="Verver J."/>
            <person name="Yang W.-C."/>
            <person name="Schijlen E."/>
            <person name="Repin R."/>
            <person name="Schilthuizen M."/>
            <person name="Schranz E."/>
            <person name="Heidstra R."/>
            <person name="Miyata K."/>
            <person name="Fedorova E."/>
            <person name="Kohlen W."/>
            <person name="Bisseling T."/>
            <person name="Smit S."/>
            <person name="Geurts R."/>
        </authorList>
    </citation>
    <scope>NUCLEOTIDE SEQUENCE [LARGE SCALE GENOMIC DNA]</scope>
    <source>
        <strain evidence="3">cv. WU1-14</strain>
    </source>
</reference>
<feature type="region of interest" description="Disordered" evidence="1">
    <location>
        <begin position="1"/>
        <end position="29"/>
    </location>
</feature>
<dbReference type="PANTHER" id="PTHR37252">
    <property type="entry name" value="POLYADENYLATE-BINDING PROTEIN-INTERACTING PROTEIN 6"/>
    <property type="match status" value="1"/>
</dbReference>
<comment type="caution">
    <text evidence="2">The sequence shown here is derived from an EMBL/GenBank/DDBJ whole genome shotgun (WGS) entry which is preliminary data.</text>
</comment>
<evidence type="ECO:0000313" key="3">
    <source>
        <dbReference type="Proteomes" id="UP000237105"/>
    </source>
</evidence>
<dbReference type="AlphaFoldDB" id="A0A2P5BWC9"/>
<dbReference type="EMBL" id="JXTB01000211">
    <property type="protein sequence ID" value="PON53078.1"/>
    <property type="molecule type" value="Genomic_DNA"/>
</dbReference>
<keyword evidence="3" id="KW-1185">Reference proteome</keyword>
<dbReference type="InterPro" id="IPR038981">
    <property type="entry name" value="CID5/CID6"/>
</dbReference>
<proteinExistence type="predicted"/>
<name>A0A2P5BWC9_PARAD</name>
<dbReference type="PANTHER" id="PTHR37252:SF3">
    <property type="entry name" value="POLYADENYLATE-BINDING PROTEIN-INTERACTING PROTEIN 6"/>
    <property type="match status" value="1"/>
</dbReference>